<reference evidence="2 3" key="1">
    <citation type="submission" date="2015-09" db="EMBL/GenBank/DDBJ databases">
        <title>Trachymyrmex cornetzi WGS genome.</title>
        <authorList>
            <person name="Nygaard S."/>
            <person name="Hu H."/>
            <person name="Boomsma J."/>
            <person name="Zhang G."/>
        </authorList>
    </citation>
    <scope>NUCLEOTIDE SEQUENCE [LARGE SCALE GENOMIC DNA]</scope>
    <source>
        <strain evidence="2">Tcor2-1</strain>
        <tissue evidence="2">Whole body</tissue>
    </source>
</reference>
<protein>
    <submittedName>
        <fullName evidence="2">Uncharacterized protein</fullName>
    </submittedName>
</protein>
<evidence type="ECO:0000313" key="2">
    <source>
        <dbReference type="EMBL" id="KYN17771.1"/>
    </source>
</evidence>
<evidence type="ECO:0000313" key="3">
    <source>
        <dbReference type="Proteomes" id="UP000078492"/>
    </source>
</evidence>
<feature type="compositionally biased region" description="Basic and acidic residues" evidence="1">
    <location>
        <begin position="249"/>
        <end position="264"/>
    </location>
</feature>
<dbReference type="STRING" id="471704.A0A151J4R9"/>
<dbReference type="AlphaFoldDB" id="A0A151J4R9"/>
<evidence type="ECO:0000256" key="1">
    <source>
        <dbReference type="SAM" id="MobiDB-lite"/>
    </source>
</evidence>
<accession>A0A151J4R9</accession>
<keyword evidence="3" id="KW-1185">Reference proteome</keyword>
<dbReference type="Proteomes" id="UP000078492">
    <property type="component" value="Unassembled WGS sequence"/>
</dbReference>
<proteinExistence type="predicted"/>
<name>A0A151J4R9_9HYME</name>
<gene>
    <name evidence="2" type="ORF">ALC57_09941</name>
</gene>
<sequence>LRWVLGVERGTPGYMVREELQREKLRVKAGKRAWAFEEKLKGGGGGELARLCWKRENMRREENLEGRMGERGQFFGDRVVKLEKWQREELDRERVWDELWERDEKMWVTKYNRLYGWVKEEGVPEYLSKGWGERRWRRVTRFRLRNEVRKGRYWEGEEERKCRLCGNGVETWEHVWEGCRVWREWHPVGHDLIGHEPLTALETTKLQAPVAVIGGVQSSRDQLESPRLEDRGSRRVAGCGRENFMGKKGRVDKGGREEKEGERGNKRRRE</sequence>
<dbReference type="EMBL" id="KQ980097">
    <property type="protein sequence ID" value="KYN17771.1"/>
    <property type="molecule type" value="Genomic_DNA"/>
</dbReference>
<organism evidence="2 3">
    <name type="scientific">Trachymyrmex cornetzi</name>
    <dbReference type="NCBI Taxonomy" id="471704"/>
    <lineage>
        <taxon>Eukaryota</taxon>
        <taxon>Metazoa</taxon>
        <taxon>Ecdysozoa</taxon>
        <taxon>Arthropoda</taxon>
        <taxon>Hexapoda</taxon>
        <taxon>Insecta</taxon>
        <taxon>Pterygota</taxon>
        <taxon>Neoptera</taxon>
        <taxon>Endopterygota</taxon>
        <taxon>Hymenoptera</taxon>
        <taxon>Apocrita</taxon>
        <taxon>Aculeata</taxon>
        <taxon>Formicoidea</taxon>
        <taxon>Formicidae</taxon>
        <taxon>Myrmicinae</taxon>
        <taxon>Trachymyrmex</taxon>
    </lineage>
</organism>
<feature type="compositionally biased region" description="Basic and acidic residues" evidence="1">
    <location>
        <begin position="221"/>
        <end position="233"/>
    </location>
</feature>
<feature type="non-terminal residue" evidence="2">
    <location>
        <position position="1"/>
    </location>
</feature>
<feature type="region of interest" description="Disordered" evidence="1">
    <location>
        <begin position="217"/>
        <end position="270"/>
    </location>
</feature>